<proteinExistence type="predicted"/>
<dbReference type="OrthoDB" id="313168at2759"/>
<evidence type="ECO:0000256" key="6">
    <source>
        <dbReference type="SAM" id="MobiDB-lite"/>
    </source>
</evidence>
<keyword evidence="3" id="KW-0862">Zinc</keyword>
<dbReference type="EMBL" id="CCKQ01008466">
    <property type="protein sequence ID" value="CDW79924.1"/>
    <property type="molecule type" value="Genomic_DNA"/>
</dbReference>
<dbReference type="PANTHER" id="PTHR14134">
    <property type="entry name" value="E3 UBIQUITIN-PROTEIN LIGASE RAD18"/>
    <property type="match status" value="1"/>
</dbReference>
<evidence type="ECO:0000256" key="4">
    <source>
        <dbReference type="PROSITE-ProRule" id="PRU00175"/>
    </source>
</evidence>
<dbReference type="GO" id="GO:0008270">
    <property type="term" value="F:zinc ion binding"/>
    <property type="evidence" value="ECO:0007669"/>
    <property type="project" value="UniProtKB-KW"/>
</dbReference>
<keyword evidence="2 4" id="KW-0863">Zinc-finger</keyword>
<dbReference type="InParanoid" id="A0A078ACL8"/>
<feature type="coiled-coil region" evidence="5">
    <location>
        <begin position="179"/>
        <end position="248"/>
    </location>
</feature>
<evidence type="ECO:0000313" key="8">
    <source>
        <dbReference type="EMBL" id="CDW79924.1"/>
    </source>
</evidence>
<evidence type="ECO:0000313" key="9">
    <source>
        <dbReference type="Proteomes" id="UP000039865"/>
    </source>
</evidence>
<dbReference type="InterPro" id="IPR001841">
    <property type="entry name" value="Znf_RING"/>
</dbReference>
<dbReference type="Proteomes" id="UP000039865">
    <property type="component" value="Unassembled WGS sequence"/>
</dbReference>
<evidence type="ECO:0000256" key="5">
    <source>
        <dbReference type="SAM" id="Coils"/>
    </source>
</evidence>
<evidence type="ECO:0000259" key="7">
    <source>
        <dbReference type="PROSITE" id="PS50089"/>
    </source>
</evidence>
<dbReference type="GO" id="GO:0003697">
    <property type="term" value="F:single-stranded DNA binding"/>
    <property type="evidence" value="ECO:0007669"/>
    <property type="project" value="InterPro"/>
</dbReference>
<dbReference type="Gene3D" id="3.30.40.10">
    <property type="entry name" value="Zinc/RING finger domain, C3HC4 (zinc finger)"/>
    <property type="match status" value="1"/>
</dbReference>
<dbReference type="AlphaFoldDB" id="A0A078ACL8"/>
<dbReference type="SMART" id="SM00184">
    <property type="entry name" value="RING"/>
    <property type="match status" value="1"/>
</dbReference>
<dbReference type="PANTHER" id="PTHR14134:SF3">
    <property type="entry name" value="RING-CH-TYPE DOMAIN-CONTAINING PROTEIN"/>
    <property type="match status" value="1"/>
</dbReference>
<dbReference type="SUPFAM" id="SSF57850">
    <property type="entry name" value="RING/U-box"/>
    <property type="match status" value="1"/>
</dbReference>
<dbReference type="PROSITE" id="PS50089">
    <property type="entry name" value="ZF_RING_2"/>
    <property type="match status" value="1"/>
</dbReference>
<dbReference type="InterPro" id="IPR017907">
    <property type="entry name" value="Znf_RING_CS"/>
</dbReference>
<dbReference type="InterPro" id="IPR039577">
    <property type="entry name" value="Rad18"/>
</dbReference>
<dbReference type="InterPro" id="IPR013083">
    <property type="entry name" value="Znf_RING/FYVE/PHD"/>
</dbReference>
<accession>A0A078ACL8</accession>
<evidence type="ECO:0000256" key="2">
    <source>
        <dbReference type="ARBA" id="ARBA00022771"/>
    </source>
</evidence>
<dbReference type="GO" id="GO:0061630">
    <property type="term" value="F:ubiquitin protein ligase activity"/>
    <property type="evidence" value="ECO:0007669"/>
    <property type="project" value="InterPro"/>
</dbReference>
<evidence type="ECO:0000256" key="3">
    <source>
        <dbReference type="ARBA" id="ARBA00022833"/>
    </source>
</evidence>
<dbReference type="PROSITE" id="PS00518">
    <property type="entry name" value="ZF_RING_1"/>
    <property type="match status" value="1"/>
</dbReference>
<dbReference type="Pfam" id="PF14634">
    <property type="entry name" value="zf-RING_5"/>
    <property type="match status" value="1"/>
</dbReference>
<feature type="domain" description="RING-type" evidence="7">
    <location>
        <begin position="44"/>
        <end position="87"/>
    </location>
</feature>
<sequence>MSERLEQKFASGQLTKGVKSSAPQNQNSEELEQTLHNQVMSNTCPICFELFLPPNNQPFILFPCGHTFCKICISSYTKQKKKCPFCRQSIQSMAPNISLQNLILSANEKKDEVIKRLKAKQDQMLKNNAFSTDNMGQMQSNNSSISSQFDQEKYLNDYKLLDIRCGVLEEERQDHLVQLSDAKSAIRAKEITIEKLAEEREDCQARMRKLQQEMNLIQDFQEKEQESIEELRGEKSRHEQSMKFIEDALAPLKTEKEKVYMMIKTLAPHLMNELR</sequence>
<keyword evidence="5" id="KW-0175">Coiled coil</keyword>
<feature type="region of interest" description="Disordered" evidence="6">
    <location>
        <begin position="1"/>
        <end position="27"/>
    </location>
</feature>
<keyword evidence="9" id="KW-1185">Reference proteome</keyword>
<dbReference type="GO" id="GO:0006301">
    <property type="term" value="P:DNA damage tolerance"/>
    <property type="evidence" value="ECO:0007669"/>
    <property type="project" value="InterPro"/>
</dbReference>
<organism evidence="8 9">
    <name type="scientific">Stylonychia lemnae</name>
    <name type="common">Ciliate</name>
    <dbReference type="NCBI Taxonomy" id="5949"/>
    <lineage>
        <taxon>Eukaryota</taxon>
        <taxon>Sar</taxon>
        <taxon>Alveolata</taxon>
        <taxon>Ciliophora</taxon>
        <taxon>Intramacronucleata</taxon>
        <taxon>Spirotrichea</taxon>
        <taxon>Stichotrichia</taxon>
        <taxon>Sporadotrichida</taxon>
        <taxon>Oxytrichidae</taxon>
        <taxon>Stylonychinae</taxon>
        <taxon>Stylonychia</taxon>
    </lineage>
</organism>
<dbReference type="OMA" id="CIFERNG"/>
<evidence type="ECO:0000256" key="1">
    <source>
        <dbReference type="ARBA" id="ARBA00022723"/>
    </source>
</evidence>
<gene>
    <name evidence="8" type="primary">Contig8522.g9095</name>
    <name evidence="8" type="ORF">STYLEM_8916</name>
</gene>
<protein>
    <submittedName>
        <fullName evidence="8">Zinc finger protein</fullName>
    </submittedName>
</protein>
<name>A0A078ACL8_STYLE</name>
<reference evidence="8 9" key="1">
    <citation type="submission" date="2014-06" db="EMBL/GenBank/DDBJ databases">
        <authorList>
            <person name="Swart Estienne"/>
        </authorList>
    </citation>
    <scope>NUCLEOTIDE SEQUENCE [LARGE SCALE GENOMIC DNA]</scope>
    <source>
        <strain evidence="8 9">130c</strain>
    </source>
</reference>
<dbReference type="GO" id="GO:0006513">
    <property type="term" value="P:protein monoubiquitination"/>
    <property type="evidence" value="ECO:0007669"/>
    <property type="project" value="InterPro"/>
</dbReference>
<keyword evidence="1" id="KW-0479">Metal-binding</keyword>